<keyword evidence="13" id="KW-1185">Reference proteome</keyword>
<protein>
    <recommendedName>
        <fullName evidence="9">Integral membrane protein 2</fullName>
    </recommendedName>
</protein>
<dbReference type="AlphaFoldDB" id="A0A5E4PR56"/>
<evidence type="ECO:0000256" key="2">
    <source>
        <dbReference type="ARBA" id="ARBA00006794"/>
    </source>
</evidence>
<feature type="transmembrane region" description="Helical" evidence="9">
    <location>
        <begin position="55"/>
        <end position="77"/>
    </location>
</feature>
<dbReference type="GO" id="GO:0070062">
    <property type="term" value="C:extracellular exosome"/>
    <property type="evidence" value="ECO:0007669"/>
    <property type="project" value="TreeGrafter"/>
</dbReference>
<comment type="subcellular location">
    <subcellularLocation>
        <location evidence="1 9">Membrane</location>
        <topology evidence="1 9">Single-pass type II membrane protein</topology>
    </subcellularLocation>
</comment>
<evidence type="ECO:0000256" key="9">
    <source>
        <dbReference type="RuleBase" id="RU367061"/>
    </source>
</evidence>
<dbReference type="GO" id="GO:0005886">
    <property type="term" value="C:plasma membrane"/>
    <property type="evidence" value="ECO:0007669"/>
    <property type="project" value="UniProtKB-UniRule"/>
</dbReference>
<dbReference type="Pfam" id="PF04089">
    <property type="entry name" value="BRICHOS"/>
    <property type="match status" value="1"/>
</dbReference>
<evidence type="ECO:0000256" key="5">
    <source>
        <dbReference type="ARBA" id="ARBA00022989"/>
    </source>
</evidence>
<feature type="region of interest" description="Disordered" evidence="10">
    <location>
        <begin position="14"/>
        <end position="35"/>
    </location>
</feature>
<evidence type="ECO:0000259" key="11">
    <source>
        <dbReference type="SMART" id="SM01039"/>
    </source>
</evidence>
<dbReference type="PANTHER" id="PTHR10962">
    <property type="entry name" value="INTEGRAL TRANSMEMBRANE PROTEIN 2"/>
    <property type="match status" value="1"/>
</dbReference>
<evidence type="ECO:0000256" key="4">
    <source>
        <dbReference type="ARBA" id="ARBA00022968"/>
    </source>
</evidence>
<sequence>MTVYTKALDLMNEKPILGSSPTPSTSSSRGSNSETRVDLPYPVFESFEFYSVKGVLYVILSVLLLACIGGMSVIVMLHSYKTGFQNYQARCHIPVPRDMRERYMDGKFHVLPVAWDSKPMLELVSALNENDSDTIMDMLNEELDIGETVEKIAVVDNGHRVNFIHDFSSNLTGIVDDERCFVMDLQPDIVMPPELFINGLTNGANFDVSKVRTHLRAALPSIVDMAKAAKRMADSCFSKPTYRLYLNGVEIEKRSTDPQPRDFILFSGKHIQELKIDNYDEIIKYEKSLVQV</sequence>
<keyword evidence="6 9" id="KW-0472">Membrane</keyword>
<dbReference type="GO" id="GO:0005794">
    <property type="term" value="C:Golgi apparatus"/>
    <property type="evidence" value="ECO:0007669"/>
    <property type="project" value="TreeGrafter"/>
</dbReference>
<dbReference type="EMBL" id="FZQP02000315">
    <property type="protein sequence ID" value="VVC88393.1"/>
    <property type="molecule type" value="Genomic_DNA"/>
</dbReference>
<comment type="similarity">
    <text evidence="2 9">Belongs to the ITM2 family.</text>
</comment>
<evidence type="ECO:0000313" key="12">
    <source>
        <dbReference type="EMBL" id="VVC88393.1"/>
    </source>
</evidence>
<keyword evidence="7" id="KW-1015">Disulfide bond</keyword>
<organism evidence="12 13">
    <name type="scientific">Leptidea sinapis</name>
    <dbReference type="NCBI Taxonomy" id="189913"/>
    <lineage>
        <taxon>Eukaryota</taxon>
        <taxon>Metazoa</taxon>
        <taxon>Ecdysozoa</taxon>
        <taxon>Arthropoda</taxon>
        <taxon>Hexapoda</taxon>
        <taxon>Insecta</taxon>
        <taxon>Pterygota</taxon>
        <taxon>Neoptera</taxon>
        <taxon>Endopterygota</taxon>
        <taxon>Lepidoptera</taxon>
        <taxon>Glossata</taxon>
        <taxon>Ditrysia</taxon>
        <taxon>Papilionoidea</taxon>
        <taxon>Pieridae</taxon>
        <taxon>Dismorphiinae</taxon>
        <taxon>Leptidea</taxon>
    </lineage>
</organism>
<keyword evidence="8" id="KW-0325">Glycoprotein</keyword>
<dbReference type="GO" id="GO:0042985">
    <property type="term" value="P:negative regulation of amyloid precursor protein biosynthetic process"/>
    <property type="evidence" value="ECO:0007669"/>
    <property type="project" value="TreeGrafter"/>
</dbReference>
<evidence type="ECO:0000256" key="10">
    <source>
        <dbReference type="SAM" id="MobiDB-lite"/>
    </source>
</evidence>
<evidence type="ECO:0000256" key="1">
    <source>
        <dbReference type="ARBA" id="ARBA00004606"/>
    </source>
</evidence>
<keyword evidence="4 9" id="KW-0735">Signal-anchor</keyword>
<evidence type="ECO:0000256" key="3">
    <source>
        <dbReference type="ARBA" id="ARBA00022692"/>
    </source>
</evidence>
<reference evidence="12 13" key="1">
    <citation type="submission" date="2017-07" db="EMBL/GenBank/DDBJ databases">
        <authorList>
            <person name="Talla V."/>
            <person name="Backstrom N."/>
        </authorList>
    </citation>
    <scope>NUCLEOTIDE SEQUENCE [LARGE SCALE GENOMIC DNA]</scope>
</reference>
<evidence type="ECO:0000256" key="7">
    <source>
        <dbReference type="ARBA" id="ARBA00023157"/>
    </source>
</evidence>
<evidence type="ECO:0000256" key="6">
    <source>
        <dbReference type="ARBA" id="ARBA00023136"/>
    </source>
</evidence>
<evidence type="ECO:0000256" key="8">
    <source>
        <dbReference type="ARBA" id="ARBA00023180"/>
    </source>
</evidence>
<dbReference type="PANTHER" id="PTHR10962:SF1">
    <property type="entry name" value="INTEGRAL MEMBRANE PROTEIN 2"/>
    <property type="match status" value="1"/>
</dbReference>
<dbReference type="InterPro" id="IPR040145">
    <property type="entry name" value="ITM2"/>
</dbReference>
<proteinExistence type="inferred from homology"/>
<feature type="domain" description="BRICHOS" evidence="11">
    <location>
        <begin position="155"/>
        <end position="244"/>
    </location>
</feature>
<keyword evidence="3 9" id="KW-0812">Transmembrane</keyword>
<name>A0A5E4PR56_9NEOP</name>
<dbReference type="InterPro" id="IPR007084">
    <property type="entry name" value="BRICHOS_dom"/>
</dbReference>
<dbReference type="SMART" id="SM01039">
    <property type="entry name" value="BRICHOS"/>
    <property type="match status" value="1"/>
</dbReference>
<dbReference type="Proteomes" id="UP000324832">
    <property type="component" value="Unassembled WGS sequence"/>
</dbReference>
<keyword evidence="5 9" id="KW-1133">Transmembrane helix</keyword>
<accession>A0A5E4PR56</accession>
<evidence type="ECO:0000313" key="13">
    <source>
        <dbReference type="Proteomes" id="UP000324832"/>
    </source>
</evidence>
<dbReference type="GO" id="GO:0001540">
    <property type="term" value="F:amyloid-beta binding"/>
    <property type="evidence" value="ECO:0007669"/>
    <property type="project" value="TreeGrafter"/>
</dbReference>
<keyword evidence="9" id="KW-1003">Cell membrane</keyword>
<feature type="compositionally biased region" description="Low complexity" evidence="10">
    <location>
        <begin position="18"/>
        <end position="33"/>
    </location>
</feature>
<gene>
    <name evidence="12" type="ORF">LSINAPIS_LOCUS1774</name>
</gene>